<reference evidence="1 2" key="1">
    <citation type="submission" date="2020-08" db="EMBL/GenBank/DDBJ databases">
        <title>Sphingobacterium sp. DN00404 isolated from aquaculture water.</title>
        <authorList>
            <person name="Zhang M."/>
        </authorList>
    </citation>
    <scope>NUCLEOTIDE SEQUENCE [LARGE SCALE GENOMIC DNA]</scope>
    <source>
        <strain evidence="1 2">DN00404</strain>
    </source>
</reference>
<proteinExistence type="predicted"/>
<accession>A0ABR7YV08</accession>
<name>A0ABR7YV08_9SPHI</name>
<gene>
    <name evidence="1" type="ORF">H8B06_20305</name>
</gene>
<dbReference type="Proteomes" id="UP000602759">
    <property type="component" value="Unassembled WGS sequence"/>
</dbReference>
<keyword evidence="2" id="KW-1185">Reference proteome</keyword>
<dbReference type="EMBL" id="JACOIK010000021">
    <property type="protein sequence ID" value="MBD1435173.1"/>
    <property type="molecule type" value="Genomic_DNA"/>
</dbReference>
<protein>
    <submittedName>
        <fullName evidence="1">Uncharacterized protein</fullName>
    </submittedName>
</protein>
<evidence type="ECO:0000313" key="1">
    <source>
        <dbReference type="EMBL" id="MBD1435173.1"/>
    </source>
</evidence>
<organism evidence="1 2">
    <name type="scientific">Sphingobacterium micropteri</name>
    <dbReference type="NCBI Taxonomy" id="2763501"/>
    <lineage>
        <taxon>Bacteria</taxon>
        <taxon>Pseudomonadati</taxon>
        <taxon>Bacteroidota</taxon>
        <taxon>Sphingobacteriia</taxon>
        <taxon>Sphingobacteriales</taxon>
        <taxon>Sphingobacteriaceae</taxon>
        <taxon>Sphingobacterium</taxon>
    </lineage>
</organism>
<dbReference type="RefSeq" id="WP_190996014.1">
    <property type="nucleotide sequence ID" value="NZ_JACOIK010000021.1"/>
</dbReference>
<sequence>MRALKFDQTTYLIRTITIPVFGEVDVASDLLNTKLLDENGEYISEEAGLIDEQIFFYVDDAVLHNPDEYLIEYLEEEVLI</sequence>
<evidence type="ECO:0000313" key="2">
    <source>
        <dbReference type="Proteomes" id="UP000602759"/>
    </source>
</evidence>
<comment type="caution">
    <text evidence="1">The sequence shown here is derived from an EMBL/GenBank/DDBJ whole genome shotgun (WGS) entry which is preliminary data.</text>
</comment>